<evidence type="ECO:0000313" key="2">
    <source>
        <dbReference type="Proteomes" id="UP000439522"/>
    </source>
</evidence>
<gene>
    <name evidence="1" type="ORF">GRI40_09350</name>
</gene>
<dbReference type="OrthoDB" id="9809136at2"/>
<dbReference type="Gene3D" id="3.40.1530.20">
    <property type="entry name" value="Protein of unknown function (DUF1491)"/>
    <property type="match status" value="1"/>
</dbReference>
<dbReference type="InterPro" id="IPR009964">
    <property type="entry name" value="DUF1491"/>
</dbReference>
<keyword evidence="2" id="KW-1185">Reference proteome</keyword>
<sequence length="113" mass="12464">MRTDARLPAHLEVAAIRRIAESQGGFAAVLGKGDPDSGVIAVVIICRDEPAMLMERMPNARGNRRFIPTLVQDIDSPAEFSAILSRRRDRDPDSWLIEVDVPDKERFVAALPG</sequence>
<protein>
    <submittedName>
        <fullName evidence="1">DUF1491 family protein</fullName>
    </submittedName>
</protein>
<comment type="caution">
    <text evidence="1">The sequence shown here is derived from an EMBL/GenBank/DDBJ whole genome shotgun (WGS) entry which is preliminary data.</text>
</comment>
<organism evidence="1 2">
    <name type="scientific">Tsuneonella aeria</name>
    <dbReference type="NCBI Taxonomy" id="1837929"/>
    <lineage>
        <taxon>Bacteria</taxon>
        <taxon>Pseudomonadati</taxon>
        <taxon>Pseudomonadota</taxon>
        <taxon>Alphaproteobacteria</taxon>
        <taxon>Sphingomonadales</taxon>
        <taxon>Erythrobacteraceae</taxon>
        <taxon>Tsuneonella</taxon>
    </lineage>
</organism>
<dbReference type="EMBL" id="WTZA01000001">
    <property type="protein sequence ID" value="MXO75418.1"/>
    <property type="molecule type" value="Genomic_DNA"/>
</dbReference>
<dbReference type="Proteomes" id="UP000439522">
    <property type="component" value="Unassembled WGS sequence"/>
</dbReference>
<proteinExistence type="predicted"/>
<dbReference type="Pfam" id="PF07372">
    <property type="entry name" value="DUF1491"/>
    <property type="match status" value="1"/>
</dbReference>
<name>A0A6I4TG17_9SPHN</name>
<accession>A0A6I4TG17</accession>
<reference evidence="1 2" key="1">
    <citation type="submission" date="2019-12" db="EMBL/GenBank/DDBJ databases">
        <title>Genomic-based taxomic classification of the family Erythrobacteraceae.</title>
        <authorList>
            <person name="Xu L."/>
        </authorList>
    </citation>
    <scope>NUCLEOTIDE SEQUENCE [LARGE SCALE GENOMIC DNA]</scope>
    <source>
        <strain evidence="1 2">100921-2</strain>
    </source>
</reference>
<evidence type="ECO:0000313" key="1">
    <source>
        <dbReference type="EMBL" id="MXO75418.1"/>
    </source>
</evidence>
<dbReference type="RefSeq" id="WP_160611060.1">
    <property type="nucleotide sequence ID" value="NZ_WTZA01000001.1"/>
</dbReference>
<dbReference type="AlphaFoldDB" id="A0A6I4TG17"/>